<evidence type="ECO:0000256" key="6">
    <source>
        <dbReference type="SAM" id="MobiDB-lite"/>
    </source>
</evidence>
<dbReference type="RefSeq" id="WP_268610699.1">
    <property type="nucleotide sequence ID" value="NZ_CP113797.1"/>
</dbReference>
<dbReference type="CDD" id="cd14014">
    <property type="entry name" value="STKc_PknB_like"/>
    <property type="match status" value="1"/>
</dbReference>
<dbReference type="PROSITE" id="PS00107">
    <property type="entry name" value="PROTEIN_KINASE_ATP"/>
    <property type="match status" value="1"/>
</dbReference>
<evidence type="ECO:0000256" key="2">
    <source>
        <dbReference type="ARBA" id="ARBA00022741"/>
    </source>
</evidence>
<dbReference type="PROSITE" id="PS50011">
    <property type="entry name" value="PROTEIN_KINASE_DOM"/>
    <property type="match status" value="1"/>
</dbReference>
<proteinExistence type="predicted"/>
<keyword evidence="9" id="KW-1185">Reference proteome</keyword>
<feature type="compositionally biased region" description="Low complexity" evidence="6">
    <location>
        <begin position="297"/>
        <end position="325"/>
    </location>
</feature>
<organism evidence="8 9">
    <name type="scientific">Thermocoleostomius sinensis A174</name>
    <dbReference type="NCBI Taxonomy" id="2016057"/>
    <lineage>
        <taxon>Bacteria</taxon>
        <taxon>Bacillati</taxon>
        <taxon>Cyanobacteriota</taxon>
        <taxon>Cyanophyceae</taxon>
        <taxon>Oculatellales</taxon>
        <taxon>Oculatellaceae</taxon>
        <taxon>Thermocoleostomius</taxon>
    </lineage>
</organism>
<keyword evidence="1" id="KW-0808">Transferase</keyword>
<evidence type="ECO:0000313" key="8">
    <source>
        <dbReference type="EMBL" id="WAL60739.1"/>
    </source>
</evidence>
<keyword evidence="2 5" id="KW-0547">Nucleotide-binding</keyword>
<dbReference type="SMART" id="SM00220">
    <property type="entry name" value="S_TKc"/>
    <property type="match status" value="1"/>
</dbReference>
<evidence type="ECO:0000313" key="9">
    <source>
        <dbReference type="Proteomes" id="UP001163152"/>
    </source>
</evidence>
<dbReference type="Pfam" id="PF00069">
    <property type="entry name" value="Pkinase"/>
    <property type="match status" value="1"/>
</dbReference>
<feature type="compositionally biased region" description="Polar residues" evidence="6">
    <location>
        <begin position="273"/>
        <end position="296"/>
    </location>
</feature>
<dbReference type="InterPro" id="IPR008271">
    <property type="entry name" value="Ser/Thr_kinase_AS"/>
</dbReference>
<feature type="region of interest" description="Disordered" evidence="6">
    <location>
        <begin position="407"/>
        <end position="480"/>
    </location>
</feature>
<dbReference type="Proteomes" id="UP001163152">
    <property type="component" value="Chromosome"/>
</dbReference>
<dbReference type="InterPro" id="IPR000719">
    <property type="entry name" value="Prot_kinase_dom"/>
</dbReference>
<dbReference type="KEGG" id="tsin:OXH18_01705"/>
<dbReference type="InterPro" id="IPR017441">
    <property type="entry name" value="Protein_kinase_ATP_BS"/>
</dbReference>
<dbReference type="SUPFAM" id="SSF56112">
    <property type="entry name" value="Protein kinase-like (PK-like)"/>
    <property type="match status" value="1"/>
</dbReference>
<evidence type="ECO:0000256" key="3">
    <source>
        <dbReference type="ARBA" id="ARBA00022777"/>
    </source>
</evidence>
<evidence type="ECO:0000256" key="4">
    <source>
        <dbReference type="ARBA" id="ARBA00022840"/>
    </source>
</evidence>
<name>A0A9E9C7V0_9CYAN</name>
<feature type="region of interest" description="Disordered" evidence="6">
    <location>
        <begin position="273"/>
        <end position="348"/>
    </location>
</feature>
<sequence>MDTLIGKSLQGGQYTLTEMLGRGGFGVTFKATHHFLQETYVVKTLNPDFQNDPQFPELVEKFRDEAKRLKLCEHPHIVRMRDFFVKDGVPYLVMDYIPGQSLEQVVFPDHPLSEALAVHYIRQIGSALDLVHQKGLLHRDIKPENIILRDQTDQVVLIDFGIARKFVPGKTEAHTNLVTVGYAPVEQYMLKAKRSPATDVYALAATLYALVTARVPVASILRDRQTMPEPRMVNPHISPALNQAILRGMAMEIEQRPASVREWMALLPSPSISTQATNSVTGSGLSSAATVAISPQSPRRTPPATKATPATRAPAPSTAATLAVSPPLPNASPRTIATPAPMVASPTPRSRGNGWLLLGLASLASMAIAAVGTVLYHSTQTATPPNATAPVDVTDAPTISIEPEILPSEEPTVPTPAQPEASALPPDVDNADRTQEPEEVPTEEPAAPERVEPPTRPNRPSSTSATIRSVPGFPPGVSEQTVVNRLGDPAEVREDGSGLRTSIYIFPDQVDLVYIYDQQTDRLRQTEAYFVPYMDFNVMRTALNGMLQAGLTRDIEQGLEAVRRGQAPSHPIETSNFQGVIEQAGDRIYVGIWERR</sequence>
<feature type="domain" description="Protein kinase" evidence="7">
    <location>
        <begin position="14"/>
        <end position="272"/>
    </location>
</feature>
<dbReference type="GO" id="GO:0004674">
    <property type="term" value="F:protein serine/threonine kinase activity"/>
    <property type="evidence" value="ECO:0007669"/>
    <property type="project" value="TreeGrafter"/>
</dbReference>
<dbReference type="Gene3D" id="1.10.510.10">
    <property type="entry name" value="Transferase(Phosphotransferase) domain 1"/>
    <property type="match status" value="1"/>
</dbReference>
<reference evidence="8" key="1">
    <citation type="submission" date="2022-12" db="EMBL/GenBank/DDBJ databases">
        <title>Polyphasic identification of a Novel Hot-Spring Cyanobacterium Ocullathermofonsia sinensis gen nov. sp. nov. and Genomic Insights on its Adaptations to the Thermal Habitat.</title>
        <authorList>
            <person name="Daroch M."/>
            <person name="Tang J."/>
            <person name="Jiang Y."/>
        </authorList>
    </citation>
    <scope>NUCLEOTIDE SEQUENCE</scope>
    <source>
        <strain evidence="8">PKUAC-SCTA174</strain>
    </source>
</reference>
<dbReference type="PROSITE" id="PS00108">
    <property type="entry name" value="PROTEIN_KINASE_ST"/>
    <property type="match status" value="1"/>
</dbReference>
<feature type="binding site" evidence="5">
    <location>
        <position position="43"/>
    </location>
    <ligand>
        <name>ATP</name>
        <dbReference type="ChEBI" id="CHEBI:30616"/>
    </ligand>
</feature>
<gene>
    <name evidence="8" type="ORF">OXH18_01705</name>
</gene>
<dbReference type="PANTHER" id="PTHR43289">
    <property type="entry name" value="MITOGEN-ACTIVATED PROTEIN KINASE KINASE KINASE 20-RELATED"/>
    <property type="match status" value="1"/>
</dbReference>
<protein>
    <submittedName>
        <fullName evidence="8">Protein kinase</fullName>
    </submittedName>
</protein>
<dbReference type="EMBL" id="CP113797">
    <property type="protein sequence ID" value="WAL60739.1"/>
    <property type="molecule type" value="Genomic_DNA"/>
</dbReference>
<keyword evidence="3 8" id="KW-0418">Kinase</keyword>
<evidence type="ECO:0000256" key="1">
    <source>
        <dbReference type="ARBA" id="ARBA00022679"/>
    </source>
</evidence>
<evidence type="ECO:0000259" key="7">
    <source>
        <dbReference type="PROSITE" id="PS50011"/>
    </source>
</evidence>
<accession>A0A9E9C7V0</accession>
<dbReference type="AlphaFoldDB" id="A0A9E9C7V0"/>
<evidence type="ECO:0000256" key="5">
    <source>
        <dbReference type="PROSITE-ProRule" id="PRU10141"/>
    </source>
</evidence>
<dbReference type="InterPro" id="IPR011009">
    <property type="entry name" value="Kinase-like_dom_sf"/>
</dbReference>
<keyword evidence="4 5" id="KW-0067">ATP-binding</keyword>
<dbReference type="PANTHER" id="PTHR43289:SF34">
    <property type="entry name" value="SERINE_THREONINE-PROTEIN KINASE YBDM-RELATED"/>
    <property type="match status" value="1"/>
</dbReference>
<dbReference type="GO" id="GO:0005524">
    <property type="term" value="F:ATP binding"/>
    <property type="evidence" value="ECO:0007669"/>
    <property type="project" value="UniProtKB-UniRule"/>
</dbReference>